<proteinExistence type="predicted"/>
<dbReference type="SFLD" id="SFLDG01082">
    <property type="entry name" value="B12-binding_domain_containing"/>
    <property type="match status" value="1"/>
</dbReference>
<dbReference type="GO" id="GO:0005737">
    <property type="term" value="C:cytoplasm"/>
    <property type="evidence" value="ECO:0007669"/>
    <property type="project" value="TreeGrafter"/>
</dbReference>
<dbReference type="InterPro" id="IPR007197">
    <property type="entry name" value="rSAM"/>
</dbReference>
<organism evidence="8 9">
    <name type="scientific">Trichlorobacter thiogenes</name>
    <dbReference type="NCBI Taxonomy" id="115783"/>
    <lineage>
        <taxon>Bacteria</taxon>
        <taxon>Pseudomonadati</taxon>
        <taxon>Thermodesulfobacteriota</taxon>
        <taxon>Desulfuromonadia</taxon>
        <taxon>Geobacterales</taxon>
        <taxon>Geobacteraceae</taxon>
        <taxon>Trichlorobacter</taxon>
    </lineage>
</organism>
<keyword evidence="6" id="KW-0411">Iron-sulfur</keyword>
<evidence type="ECO:0000256" key="6">
    <source>
        <dbReference type="ARBA" id="ARBA00023014"/>
    </source>
</evidence>
<sequence>MRPLIIPFFIPHAGCPHTCLFCNQHLISGVKQDLPSAELIQETVQQWLARSPDRVAEVAFYGGSFTLLPRKQQEQLLGAVQSLIEQQKIKSVRISTRPDALDEAVLAFLANHKVTTIEVGVQSLDDQVLQQSRRGHTAAESLAAIQRVKAAGFQVGAQLLPGLPGDTQVKALASVKGVIAAGAEFVRIYPAVVLSGTALADQFNAGQYQPPGLEQGVKNCARMLHLCLQAGIPVIRIGLQAEEGLSVDGAILAGCWHPALGQLVKAQLYYDLVEMLAGQFLSTEGLQLVCHPDRLSEVQGHARDNLIHWQQSGIVIKKVQTDANLQYDQVLLSNIQQKCRGSIITTCIYKERSDA</sequence>
<dbReference type="GO" id="GO:0002926">
    <property type="term" value="P:tRNA wobble base 5-methoxycarbonylmethyl-2-thiouridinylation"/>
    <property type="evidence" value="ECO:0007669"/>
    <property type="project" value="TreeGrafter"/>
</dbReference>
<reference evidence="9" key="1">
    <citation type="submission" date="2017-02" db="EMBL/GenBank/DDBJ databases">
        <authorList>
            <person name="Varghese N."/>
            <person name="Submissions S."/>
        </authorList>
    </citation>
    <scope>NUCLEOTIDE SEQUENCE [LARGE SCALE GENOMIC DNA]</scope>
    <source>
        <strain evidence="9">ATCC BAA-34</strain>
    </source>
</reference>
<comment type="cofactor">
    <cofactor evidence="1">
        <name>[4Fe-4S] cluster</name>
        <dbReference type="ChEBI" id="CHEBI:49883"/>
    </cofactor>
</comment>
<evidence type="ECO:0000256" key="5">
    <source>
        <dbReference type="ARBA" id="ARBA00023004"/>
    </source>
</evidence>
<dbReference type="SMART" id="SM00729">
    <property type="entry name" value="Elp3"/>
    <property type="match status" value="1"/>
</dbReference>
<dbReference type="PANTHER" id="PTHR11135">
    <property type="entry name" value="HISTONE ACETYLTRANSFERASE-RELATED"/>
    <property type="match status" value="1"/>
</dbReference>
<dbReference type="OrthoDB" id="9815044at2"/>
<keyword evidence="3" id="KW-0949">S-adenosyl-L-methionine</keyword>
<evidence type="ECO:0000256" key="2">
    <source>
        <dbReference type="ARBA" id="ARBA00022485"/>
    </source>
</evidence>
<dbReference type="GO" id="GO:0051539">
    <property type="term" value="F:4 iron, 4 sulfur cluster binding"/>
    <property type="evidence" value="ECO:0007669"/>
    <property type="project" value="UniProtKB-KW"/>
</dbReference>
<keyword evidence="9" id="KW-1185">Reference proteome</keyword>
<dbReference type="InterPro" id="IPR006638">
    <property type="entry name" value="Elp3/MiaA/NifB-like_rSAM"/>
</dbReference>
<feature type="domain" description="Radical SAM core" evidence="7">
    <location>
        <begin position="1"/>
        <end position="236"/>
    </location>
</feature>
<dbReference type="GO" id="GO:0046872">
    <property type="term" value="F:metal ion binding"/>
    <property type="evidence" value="ECO:0007669"/>
    <property type="project" value="UniProtKB-KW"/>
</dbReference>
<dbReference type="InterPro" id="IPR058240">
    <property type="entry name" value="rSAM_sf"/>
</dbReference>
<dbReference type="InterPro" id="IPR039661">
    <property type="entry name" value="ELP3"/>
</dbReference>
<dbReference type="InterPro" id="IPR032432">
    <property type="entry name" value="Radical_SAM_C"/>
</dbReference>
<protein>
    <submittedName>
        <fullName evidence="8">Radical_SAM C-terminal domain-containing protein</fullName>
    </submittedName>
</protein>
<evidence type="ECO:0000256" key="1">
    <source>
        <dbReference type="ARBA" id="ARBA00001966"/>
    </source>
</evidence>
<dbReference type="SFLD" id="SFLDS00029">
    <property type="entry name" value="Radical_SAM"/>
    <property type="match status" value="1"/>
</dbReference>
<evidence type="ECO:0000256" key="3">
    <source>
        <dbReference type="ARBA" id="ARBA00022691"/>
    </source>
</evidence>
<keyword evidence="5" id="KW-0408">Iron</keyword>
<dbReference type="STRING" id="115783.SAMN02745119_02444"/>
<keyword evidence="2" id="KW-0004">4Fe-4S</keyword>
<gene>
    <name evidence="8" type="ORF">SAMN02745119_02444</name>
</gene>
<dbReference type="SUPFAM" id="SSF102114">
    <property type="entry name" value="Radical SAM enzymes"/>
    <property type="match status" value="1"/>
</dbReference>
<dbReference type="InterPro" id="IPR023404">
    <property type="entry name" value="rSAM_horseshoe"/>
</dbReference>
<dbReference type="Pfam" id="PF16199">
    <property type="entry name" value="Radical_SAM_C"/>
    <property type="match status" value="1"/>
</dbReference>
<accession>A0A1T4QLK0</accession>
<evidence type="ECO:0000313" key="9">
    <source>
        <dbReference type="Proteomes" id="UP000190102"/>
    </source>
</evidence>
<evidence type="ECO:0000259" key="7">
    <source>
        <dbReference type="PROSITE" id="PS51918"/>
    </source>
</evidence>
<evidence type="ECO:0000313" key="8">
    <source>
        <dbReference type="EMBL" id="SKA04599.1"/>
    </source>
</evidence>
<evidence type="ECO:0000256" key="4">
    <source>
        <dbReference type="ARBA" id="ARBA00022723"/>
    </source>
</evidence>
<dbReference type="EMBL" id="FUWR01000014">
    <property type="protein sequence ID" value="SKA04599.1"/>
    <property type="molecule type" value="Genomic_DNA"/>
</dbReference>
<dbReference type="Gene3D" id="3.80.30.20">
    <property type="entry name" value="tm_1862 like domain"/>
    <property type="match status" value="1"/>
</dbReference>
<dbReference type="CDD" id="cd01335">
    <property type="entry name" value="Radical_SAM"/>
    <property type="match status" value="1"/>
</dbReference>
<dbReference type="Proteomes" id="UP000190102">
    <property type="component" value="Unassembled WGS sequence"/>
</dbReference>
<dbReference type="AlphaFoldDB" id="A0A1T4QLK0"/>
<dbReference type="Pfam" id="PF04055">
    <property type="entry name" value="Radical_SAM"/>
    <property type="match status" value="1"/>
</dbReference>
<dbReference type="RefSeq" id="WP_078790706.1">
    <property type="nucleotide sequence ID" value="NZ_FUWR01000014.1"/>
</dbReference>
<dbReference type="PROSITE" id="PS51918">
    <property type="entry name" value="RADICAL_SAM"/>
    <property type="match status" value="1"/>
</dbReference>
<name>A0A1T4QLK0_9BACT</name>
<keyword evidence="4" id="KW-0479">Metal-binding</keyword>
<dbReference type="PANTHER" id="PTHR11135:SF0">
    <property type="entry name" value="ELONGATOR COMPLEX PROTEIN 3"/>
    <property type="match status" value="1"/>
</dbReference>
<dbReference type="GO" id="GO:0003824">
    <property type="term" value="F:catalytic activity"/>
    <property type="evidence" value="ECO:0007669"/>
    <property type="project" value="InterPro"/>
</dbReference>
<dbReference type="SFLD" id="SFLDG01086">
    <property type="entry name" value="elongater_protein-like"/>
    <property type="match status" value="1"/>
</dbReference>